<keyword evidence="1" id="KW-1133">Transmembrane helix</keyword>
<keyword evidence="1" id="KW-0812">Transmembrane</keyword>
<accession>A0A9D9EL93</accession>
<name>A0A9D9EL93_9SPIR</name>
<reference evidence="2" key="1">
    <citation type="submission" date="2020-10" db="EMBL/GenBank/DDBJ databases">
        <authorList>
            <person name="Gilroy R."/>
        </authorList>
    </citation>
    <scope>NUCLEOTIDE SEQUENCE</scope>
    <source>
        <strain evidence="2">B3-4054</strain>
    </source>
</reference>
<evidence type="ECO:0000313" key="2">
    <source>
        <dbReference type="EMBL" id="MBO8449907.1"/>
    </source>
</evidence>
<dbReference type="EMBL" id="JADIMS010000038">
    <property type="protein sequence ID" value="MBO8449907.1"/>
    <property type="molecule type" value="Genomic_DNA"/>
</dbReference>
<gene>
    <name evidence="2" type="ORF">IAA96_02250</name>
</gene>
<reference evidence="2" key="2">
    <citation type="journal article" date="2021" name="PeerJ">
        <title>Extensive microbial diversity within the chicken gut microbiome revealed by metagenomics and culture.</title>
        <authorList>
            <person name="Gilroy R."/>
            <person name="Ravi A."/>
            <person name="Getino M."/>
            <person name="Pursley I."/>
            <person name="Horton D.L."/>
            <person name="Alikhan N.F."/>
            <person name="Baker D."/>
            <person name="Gharbi K."/>
            <person name="Hall N."/>
            <person name="Watson M."/>
            <person name="Adriaenssens E.M."/>
            <person name="Foster-Nyarko E."/>
            <person name="Jarju S."/>
            <person name="Secka A."/>
            <person name="Antonio M."/>
            <person name="Oren A."/>
            <person name="Chaudhuri R.R."/>
            <person name="La Ragione R."/>
            <person name="Hildebrand F."/>
            <person name="Pallen M.J."/>
        </authorList>
    </citation>
    <scope>NUCLEOTIDE SEQUENCE</scope>
    <source>
        <strain evidence="2">B3-4054</strain>
    </source>
</reference>
<sequence length="230" mass="24219">MALLILFVLCGLVFCLLLNMLAVPKTARPGTRALLFAVSFLAAEILFAAFSLTFRLKPAAEFAAARTAEQLASVTEEYFPGAFNTPADAEEIIRVLSLADTGALLEELTAGMGTLERFAAQKAVRVFFPASAGIDSASGALRALVESNADSSGQISAAMVLSNLQEKISDWADTAVFILRIILASLLVIFSLVFFAVARAYRREGGTGKGIVFGEGAEDVSGAGNRDSGK</sequence>
<protein>
    <submittedName>
        <fullName evidence="2">Uncharacterized protein</fullName>
    </submittedName>
</protein>
<evidence type="ECO:0000256" key="1">
    <source>
        <dbReference type="SAM" id="Phobius"/>
    </source>
</evidence>
<comment type="caution">
    <text evidence="2">The sequence shown here is derived from an EMBL/GenBank/DDBJ whole genome shotgun (WGS) entry which is preliminary data.</text>
</comment>
<keyword evidence="1" id="KW-0472">Membrane</keyword>
<feature type="transmembrane region" description="Helical" evidence="1">
    <location>
        <begin position="177"/>
        <end position="198"/>
    </location>
</feature>
<proteinExistence type="predicted"/>
<feature type="transmembrane region" description="Helical" evidence="1">
    <location>
        <begin position="32"/>
        <end position="54"/>
    </location>
</feature>
<dbReference type="AlphaFoldDB" id="A0A9D9EL93"/>
<dbReference type="Proteomes" id="UP000823616">
    <property type="component" value="Unassembled WGS sequence"/>
</dbReference>
<organism evidence="2 3">
    <name type="scientific">Candidatus Avitreponema avistercoris</name>
    <dbReference type="NCBI Taxonomy" id="2840705"/>
    <lineage>
        <taxon>Bacteria</taxon>
        <taxon>Pseudomonadati</taxon>
        <taxon>Spirochaetota</taxon>
        <taxon>Spirochaetia</taxon>
        <taxon>Spirochaetales</taxon>
        <taxon>Candidatus Avitreponema</taxon>
    </lineage>
</organism>
<evidence type="ECO:0000313" key="3">
    <source>
        <dbReference type="Proteomes" id="UP000823616"/>
    </source>
</evidence>